<evidence type="ECO:0000313" key="5">
    <source>
        <dbReference type="Proteomes" id="UP001299546"/>
    </source>
</evidence>
<gene>
    <name evidence="4" type="ORF">LIZ65_07120</name>
</gene>
<proteinExistence type="predicted"/>
<keyword evidence="2" id="KW-1133">Transmembrane helix</keyword>
<dbReference type="Pfam" id="PF13240">
    <property type="entry name" value="Zn_Ribbon_1"/>
    <property type="match status" value="1"/>
</dbReference>
<organism evidence="4 5">
    <name type="scientific">Bariatricus massiliensis</name>
    <dbReference type="NCBI Taxonomy" id="1745713"/>
    <lineage>
        <taxon>Bacteria</taxon>
        <taxon>Bacillati</taxon>
        <taxon>Bacillota</taxon>
        <taxon>Clostridia</taxon>
        <taxon>Lachnospirales</taxon>
        <taxon>Lachnospiraceae</taxon>
        <taxon>Bariatricus</taxon>
    </lineage>
</organism>
<keyword evidence="2" id="KW-0812">Transmembrane</keyword>
<dbReference type="EMBL" id="JAJCIS010000003">
    <property type="protein sequence ID" value="MCB7387057.1"/>
    <property type="molecule type" value="Genomic_DNA"/>
</dbReference>
<accession>A0ABS8DF59</accession>
<dbReference type="InterPro" id="IPR026870">
    <property type="entry name" value="Zinc_ribbon_dom"/>
</dbReference>
<evidence type="ECO:0000256" key="2">
    <source>
        <dbReference type="SAM" id="Phobius"/>
    </source>
</evidence>
<dbReference type="RefSeq" id="WP_066733629.1">
    <property type="nucleotide sequence ID" value="NZ_JAJCIQ010000003.1"/>
</dbReference>
<name>A0ABS8DF59_9FIRM</name>
<feature type="compositionally biased region" description="Basic and acidic residues" evidence="1">
    <location>
        <begin position="78"/>
        <end position="88"/>
    </location>
</feature>
<evidence type="ECO:0000259" key="3">
    <source>
        <dbReference type="Pfam" id="PF13240"/>
    </source>
</evidence>
<comment type="caution">
    <text evidence="4">The sequence shown here is derived from an EMBL/GenBank/DDBJ whole genome shotgun (WGS) entry which is preliminary data.</text>
</comment>
<sequence length="302" mass="33764">MRCPKCGRENIDNAMFCGACGAHLQVRKKKSFLGIAAGIVLAIAILIVAGSIIFNKSEKAENIIEQGKKSTGGSKKLSQKEEELKKKPAADEIAEEGFFSYYSDDLKVSVSLLKNREGENILSFQYDSHIQGDLESLSFRWDSDSGQYQQIGEEEKYRIVLEKKDESIIASLMDGKSGQVVFENIPLEKKNYFNRANIIIALESYVDSGASGVLKKDSISFPTNGLENNLYNEMHVISVYEAGREEETPIYEIVVAGPAFEEAGEASVYKEVDFQKIVNGEETFMTVSPIEEFNVNEYFMFE</sequence>
<feature type="transmembrane region" description="Helical" evidence="2">
    <location>
        <begin position="32"/>
        <end position="54"/>
    </location>
</feature>
<keyword evidence="2" id="KW-0472">Membrane</keyword>
<dbReference type="Proteomes" id="UP001299546">
    <property type="component" value="Unassembled WGS sequence"/>
</dbReference>
<feature type="region of interest" description="Disordered" evidence="1">
    <location>
        <begin position="68"/>
        <end position="88"/>
    </location>
</feature>
<feature type="domain" description="Zinc-ribbon" evidence="3">
    <location>
        <begin position="3"/>
        <end position="24"/>
    </location>
</feature>
<reference evidence="4 5" key="1">
    <citation type="submission" date="2021-10" db="EMBL/GenBank/DDBJ databases">
        <title>Collection of gut derived symbiotic bacterial strains cultured from healthy donors.</title>
        <authorList>
            <person name="Lin H."/>
            <person name="Littmann E."/>
            <person name="Kohout C."/>
            <person name="Pamer E.G."/>
        </authorList>
    </citation>
    <scope>NUCLEOTIDE SEQUENCE [LARGE SCALE GENOMIC DNA]</scope>
    <source>
        <strain evidence="4 5">DFI.1.165</strain>
    </source>
</reference>
<keyword evidence="5" id="KW-1185">Reference proteome</keyword>
<evidence type="ECO:0000313" key="4">
    <source>
        <dbReference type="EMBL" id="MCB7387057.1"/>
    </source>
</evidence>
<evidence type="ECO:0000256" key="1">
    <source>
        <dbReference type="SAM" id="MobiDB-lite"/>
    </source>
</evidence>
<protein>
    <submittedName>
        <fullName evidence="4">Zinc ribbon domain-containing protein</fullName>
    </submittedName>
</protein>